<accession>A0ABS5AER2</accession>
<reference evidence="2 3" key="1">
    <citation type="submission" date="2021-03" db="EMBL/GenBank/DDBJ databases">
        <title>Sequencing the genomes of 1000 actinobacteria strains.</title>
        <authorList>
            <person name="Klenk H.-P."/>
        </authorList>
    </citation>
    <scope>NUCLEOTIDE SEQUENCE [LARGE SCALE GENOMIC DNA]</scope>
    <source>
        <strain evidence="2 3">DSM 44580</strain>
    </source>
</reference>
<comment type="caution">
    <text evidence="2">The sequence shown here is derived from an EMBL/GenBank/DDBJ whole genome shotgun (WGS) entry which is preliminary data.</text>
</comment>
<dbReference type="EMBL" id="JAGIOO010000001">
    <property type="protein sequence ID" value="MBP2474737.1"/>
    <property type="molecule type" value="Genomic_DNA"/>
</dbReference>
<dbReference type="Proteomes" id="UP001519363">
    <property type="component" value="Unassembled WGS sequence"/>
</dbReference>
<keyword evidence="3" id="KW-1185">Reference proteome</keyword>
<name>A0ABS5AER2_9PSEU</name>
<proteinExistence type="predicted"/>
<organism evidence="2 3">
    <name type="scientific">Crossiella equi</name>
    <dbReference type="NCBI Taxonomy" id="130796"/>
    <lineage>
        <taxon>Bacteria</taxon>
        <taxon>Bacillati</taxon>
        <taxon>Actinomycetota</taxon>
        <taxon>Actinomycetes</taxon>
        <taxon>Pseudonocardiales</taxon>
        <taxon>Pseudonocardiaceae</taxon>
        <taxon>Crossiella</taxon>
    </lineage>
</organism>
<evidence type="ECO:0000313" key="3">
    <source>
        <dbReference type="Proteomes" id="UP001519363"/>
    </source>
</evidence>
<evidence type="ECO:0000313" key="2">
    <source>
        <dbReference type="EMBL" id="MBP2474737.1"/>
    </source>
</evidence>
<dbReference type="RefSeq" id="WP_086788963.1">
    <property type="nucleotide sequence ID" value="NZ_JAGIOO010000001.1"/>
</dbReference>
<feature type="region of interest" description="Disordered" evidence="1">
    <location>
        <begin position="1"/>
        <end position="20"/>
    </location>
</feature>
<gene>
    <name evidence="2" type="ORF">JOF53_003609</name>
</gene>
<evidence type="ECO:0000256" key="1">
    <source>
        <dbReference type="SAM" id="MobiDB-lite"/>
    </source>
</evidence>
<protein>
    <submittedName>
        <fullName evidence="2">Uncharacterized protein</fullName>
    </submittedName>
</protein>
<sequence length="61" mass="6834">MNRLNRDGIPGLAAERTDQNSHRLADGWQVSMVRAIPESLRCIGYAYLGRSGRSCLWSEVV</sequence>